<comment type="pathway">
    <text evidence="2">Protein modification; protein glycosylation.</text>
</comment>
<keyword evidence="6 12" id="KW-0812">Transmembrane</keyword>
<dbReference type="GO" id="GO:0032580">
    <property type="term" value="C:Golgi cisterna membrane"/>
    <property type="evidence" value="ECO:0007669"/>
    <property type="project" value="UniProtKB-SubCell"/>
</dbReference>
<comment type="similarity">
    <text evidence="3 12">Belongs to the glycosyltransferase 10 family.</text>
</comment>
<dbReference type="InterPro" id="IPR001503">
    <property type="entry name" value="Glyco_trans_10"/>
</dbReference>
<dbReference type="Gene3D" id="3.40.50.11660">
    <property type="entry name" value="Glycosyl transferase family 10, C-terminal domain"/>
    <property type="match status" value="1"/>
</dbReference>
<dbReference type="FunFam" id="3.40.50.11660:FF:000004">
    <property type="entry name" value="Glycoprotein 3-alpha-L-fucosyltransferase A"/>
    <property type="match status" value="1"/>
</dbReference>
<evidence type="ECO:0000256" key="10">
    <source>
        <dbReference type="ARBA" id="ARBA00023136"/>
    </source>
</evidence>
<gene>
    <name evidence="15" type="ORF">NP493_571g03033</name>
</gene>
<keyword evidence="11" id="KW-0325">Glycoprotein</keyword>
<evidence type="ECO:0000256" key="7">
    <source>
        <dbReference type="ARBA" id="ARBA00022968"/>
    </source>
</evidence>
<organism evidence="15 16">
    <name type="scientific">Ridgeia piscesae</name>
    <name type="common">Tubeworm</name>
    <dbReference type="NCBI Taxonomy" id="27915"/>
    <lineage>
        <taxon>Eukaryota</taxon>
        <taxon>Metazoa</taxon>
        <taxon>Spiralia</taxon>
        <taxon>Lophotrochozoa</taxon>
        <taxon>Annelida</taxon>
        <taxon>Polychaeta</taxon>
        <taxon>Sedentaria</taxon>
        <taxon>Canalipalpata</taxon>
        <taxon>Sabellida</taxon>
        <taxon>Siboglinidae</taxon>
        <taxon>Ridgeia</taxon>
    </lineage>
</organism>
<dbReference type="GO" id="GO:0008417">
    <property type="term" value="F:fucosyltransferase activity"/>
    <property type="evidence" value="ECO:0007669"/>
    <property type="project" value="InterPro"/>
</dbReference>
<evidence type="ECO:0000256" key="9">
    <source>
        <dbReference type="ARBA" id="ARBA00023034"/>
    </source>
</evidence>
<evidence type="ECO:0000313" key="15">
    <source>
        <dbReference type="EMBL" id="KAK2177926.1"/>
    </source>
</evidence>
<evidence type="ECO:0000256" key="5">
    <source>
        <dbReference type="ARBA" id="ARBA00022679"/>
    </source>
</evidence>
<proteinExistence type="inferred from homology"/>
<keyword evidence="16" id="KW-1185">Reference proteome</keyword>
<keyword evidence="5 12" id="KW-0808">Transferase</keyword>
<evidence type="ECO:0000259" key="13">
    <source>
        <dbReference type="Pfam" id="PF00852"/>
    </source>
</evidence>
<dbReference type="InterPro" id="IPR038577">
    <property type="entry name" value="GT10-like_C_sf"/>
</dbReference>
<evidence type="ECO:0000256" key="8">
    <source>
        <dbReference type="ARBA" id="ARBA00022989"/>
    </source>
</evidence>
<dbReference type="Pfam" id="PF17039">
    <property type="entry name" value="Glyco_tran_10_N"/>
    <property type="match status" value="1"/>
</dbReference>
<keyword evidence="7" id="KW-0735">Signal-anchor</keyword>
<dbReference type="SUPFAM" id="SSF53756">
    <property type="entry name" value="UDP-Glycosyltransferase/glycogen phosphorylase"/>
    <property type="match status" value="1"/>
</dbReference>
<feature type="domain" description="Fucosyltransferase C-terminal" evidence="13">
    <location>
        <begin position="194"/>
        <end position="366"/>
    </location>
</feature>
<accession>A0AAD9NRI2</accession>
<keyword evidence="8 12" id="KW-1133">Transmembrane helix</keyword>
<evidence type="ECO:0000256" key="6">
    <source>
        <dbReference type="ARBA" id="ARBA00022692"/>
    </source>
</evidence>
<dbReference type="GO" id="GO:0000139">
    <property type="term" value="C:Golgi membrane"/>
    <property type="evidence" value="ECO:0007669"/>
    <property type="project" value="UniProtKB-SubCell"/>
</dbReference>
<reference evidence="15" key="1">
    <citation type="journal article" date="2023" name="Mol. Biol. Evol.">
        <title>Third-Generation Sequencing Reveals the Adaptive Role of the Epigenome in Three Deep-Sea Polychaetes.</title>
        <authorList>
            <person name="Perez M."/>
            <person name="Aroh O."/>
            <person name="Sun Y."/>
            <person name="Lan Y."/>
            <person name="Juniper S.K."/>
            <person name="Young C.R."/>
            <person name="Angers B."/>
            <person name="Qian P.Y."/>
        </authorList>
    </citation>
    <scope>NUCLEOTIDE SEQUENCE</scope>
    <source>
        <strain evidence="15">R07B-5</strain>
    </source>
</reference>
<dbReference type="AlphaFoldDB" id="A0AAD9NRI2"/>
<comment type="subcellular location">
    <subcellularLocation>
        <location evidence="1">Golgi apparatus membrane</location>
        <topology evidence="1">Single-pass type II membrane protein</topology>
    </subcellularLocation>
    <subcellularLocation>
        <location evidence="12">Golgi apparatus</location>
        <location evidence="12">Golgi stack membrane</location>
        <topology evidence="12">Single-pass type II membrane protein</topology>
    </subcellularLocation>
</comment>
<dbReference type="PANTHER" id="PTHR48438:SF1">
    <property type="entry name" value="ALPHA-(1,3)-FUCOSYLTRANSFERASE C-RELATED"/>
    <property type="match status" value="1"/>
</dbReference>
<keyword evidence="10 12" id="KW-0472">Membrane</keyword>
<evidence type="ECO:0000256" key="11">
    <source>
        <dbReference type="ARBA" id="ARBA00023180"/>
    </source>
</evidence>
<dbReference type="EMBL" id="JAODUO010000571">
    <property type="protein sequence ID" value="KAK2177926.1"/>
    <property type="molecule type" value="Genomic_DNA"/>
</dbReference>
<protein>
    <recommendedName>
        <fullName evidence="12">Fucosyltransferase</fullName>
        <ecNumber evidence="12">2.4.1.-</ecNumber>
    </recommendedName>
</protein>
<keyword evidence="9 12" id="KW-0333">Golgi apparatus</keyword>
<evidence type="ECO:0000256" key="4">
    <source>
        <dbReference type="ARBA" id="ARBA00022676"/>
    </source>
</evidence>
<evidence type="ECO:0000313" key="16">
    <source>
        <dbReference type="Proteomes" id="UP001209878"/>
    </source>
</evidence>
<sequence>MVLKWFYVVISLSVITTFCVLTLLCPTHVRTIILRSREISMNVVNTSFVAGRVRYALPAVADPTNRPLRIVYWSNRDIWEFGTVRHTRTCRGKYQCEFILDRSQYFRGDVILVDVHRLRFFGGLPRFRFPHQKWAFFMIESPRRMFTKLKPYEAAMFNFSITYKTTSDLPHPYGKCRRLLPGEPRPPVKNRAFNKTDVAAWFISNCADKDSGRIRYSQELQRYVSLHIYGRCGTYSCTKTEGNYCYEEMLQKRYKFYMSFENSFCDEYITEKLYGVISLDIVPVVLGGGNYSAFLPPHSFIDIRNFASAKELALYLKKLDENDDLYNEYFAWKQDYECGVYLEQFSCDLCAYAHEHRTQKQTIDTIFDFWTEDDCTSVQDFYRGHF</sequence>
<evidence type="ECO:0000256" key="2">
    <source>
        <dbReference type="ARBA" id="ARBA00004922"/>
    </source>
</evidence>
<feature type="domain" description="Fucosyltransferase N-terminal" evidence="14">
    <location>
        <begin position="68"/>
        <end position="174"/>
    </location>
</feature>
<dbReference type="EC" id="2.4.1.-" evidence="12"/>
<evidence type="ECO:0000259" key="14">
    <source>
        <dbReference type="Pfam" id="PF17039"/>
    </source>
</evidence>
<dbReference type="PANTHER" id="PTHR48438">
    <property type="entry name" value="ALPHA-(1,3)-FUCOSYLTRANSFERASE C-RELATED"/>
    <property type="match status" value="1"/>
</dbReference>
<dbReference type="Pfam" id="PF00852">
    <property type="entry name" value="Glyco_transf_10"/>
    <property type="match status" value="1"/>
</dbReference>
<name>A0AAD9NRI2_RIDPI</name>
<feature type="transmembrane region" description="Helical" evidence="12">
    <location>
        <begin position="6"/>
        <end position="25"/>
    </location>
</feature>
<dbReference type="Proteomes" id="UP001209878">
    <property type="component" value="Unassembled WGS sequence"/>
</dbReference>
<evidence type="ECO:0000256" key="1">
    <source>
        <dbReference type="ARBA" id="ARBA00004323"/>
    </source>
</evidence>
<comment type="caution">
    <text evidence="15">The sequence shown here is derived from an EMBL/GenBank/DDBJ whole genome shotgun (WGS) entry which is preliminary data.</text>
</comment>
<keyword evidence="4 12" id="KW-0328">Glycosyltransferase</keyword>
<evidence type="ECO:0000256" key="3">
    <source>
        <dbReference type="ARBA" id="ARBA00008919"/>
    </source>
</evidence>
<dbReference type="InterPro" id="IPR055270">
    <property type="entry name" value="Glyco_tran_10_C"/>
</dbReference>
<evidence type="ECO:0000256" key="12">
    <source>
        <dbReference type="RuleBase" id="RU003832"/>
    </source>
</evidence>
<dbReference type="InterPro" id="IPR031481">
    <property type="entry name" value="Glyco_tran_10_N"/>
</dbReference>